<accession>A0ABS4WMP0</accession>
<evidence type="ECO:0000256" key="4">
    <source>
        <dbReference type="PROSITE-ProRule" id="PRU00335"/>
    </source>
</evidence>
<sequence>MTRNDELNRVARERSRQVILQAAIDLFAERGVSGASIAEITRRAGVAQGLANYHFGGKEQLIAAVLDSWFDVLFGIPQVEGPADARLAGIIDGALTATGYALPVQRAVFAMQQQPGTHRLYAEAEERHAEQARLSENIVREIFRERGAADPPLEEIMLRSTLEGIFMKFAVYGDTFPLEDARRWVHRLYGLPEPVTPLPLQLAPRDPDARTRASGALRPEL</sequence>
<dbReference type="InterPro" id="IPR023772">
    <property type="entry name" value="DNA-bd_HTH_TetR-type_CS"/>
</dbReference>
<keyword evidence="8" id="KW-1185">Reference proteome</keyword>
<proteinExistence type="predicted"/>
<dbReference type="Gene3D" id="1.10.357.10">
    <property type="entry name" value="Tetracycline Repressor, domain 2"/>
    <property type="match status" value="1"/>
</dbReference>
<dbReference type="PROSITE" id="PS01081">
    <property type="entry name" value="HTH_TETR_1"/>
    <property type="match status" value="1"/>
</dbReference>
<dbReference type="EMBL" id="JAGIOA010000001">
    <property type="protein sequence ID" value="MBP2377474.1"/>
    <property type="molecule type" value="Genomic_DNA"/>
</dbReference>
<evidence type="ECO:0000313" key="8">
    <source>
        <dbReference type="Proteomes" id="UP000703720"/>
    </source>
</evidence>
<evidence type="ECO:0000256" key="3">
    <source>
        <dbReference type="ARBA" id="ARBA00023163"/>
    </source>
</evidence>
<gene>
    <name evidence="7" type="ORF">JOF42_000969</name>
</gene>
<name>A0ABS4WMP0_9MICO</name>
<dbReference type="RefSeq" id="WP_210096819.1">
    <property type="nucleotide sequence ID" value="NZ_BAAAIO010000001.1"/>
</dbReference>
<organism evidence="7 8">
    <name type="scientific">Microbacterium phyllosphaerae</name>
    <dbReference type="NCBI Taxonomy" id="124798"/>
    <lineage>
        <taxon>Bacteria</taxon>
        <taxon>Bacillati</taxon>
        <taxon>Actinomycetota</taxon>
        <taxon>Actinomycetes</taxon>
        <taxon>Micrococcales</taxon>
        <taxon>Microbacteriaceae</taxon>
        <taxon>Microbacterium</taxon>
    </lineage>
</organism>
<keyword evidence="3" id="KW-0804">Transcription</keyword>
<dbReference type="PANTHER" id="PTHR30055">
    <property type="entry name" value="HTH-TYPE TRANSCRIPTIONAL REGULATOR RUTR"/>
    <property type="match status" value="1"/>
</dbReference>
<evidence type="ECO:0000256" key="1">
    <source>
        <dbReference type="ARBA" id="ARBA00023015"/>
    </source>
</evidence>
<protein>
    <submittedName>
        <fullName evidence="7">AcrR family transcriptional regulator</fullName>
    </submittedName>
</protein>
<dbReference type="PANTHER" id="PTHR30055:SF234">
    <property type="entry name" value="HTH-TYPE TRANSCRIPTIONAL REGULATOR BETI"/>
    <property type="match status" value="1"/>
</dbReference>
<feature type="domain" description="HTH tetR-type" evidence="6">
    <location>
        <begin position="13"/>
        <end position="73"/>
    </location>
</feature>
<evidence type="ECO:0000256" key="2">
    <source>
        <dbReference type="ARBA" id="ARBA00023125"/>
    </source>
</evidence>
<dbReference type="SUPFAM" id="SSF46689">
    <property type="entry name" value="Homeodomain-like"/>
    <property type="match status" value="1"/>
</dbReference>
<dbReference type="PRINTS" id="PR00455">
    <property type="entry name" value="HTHTETR"/>
</dbReference>
<feature type="DNA-binding region" description="H-T-H motif" evidence="4">
    <location>
        <begin position="36"/>
        <end position="55"/>
    </location>
</feature>
<evidence type="ECO:0000259" key="6">
    <source>
        <dbReference type="PROSITE" id="PS50977"/>
    </source>
</evidence>
<dbReference type="Pfam" id="PF00440">
    <property type="entry name" value="TetR_N"/>
    <property type="match status" value="1"/>
</dbReference>
<dbReference type="PROSITE" id="PS50977">
    <property type="entry name" value="HTH_TETR_2"/>
    <property type="match status" value="1"/>
</dbReference>
<dbReference type="InterPro" id="IPR050109">
    <property type="entry name" value="HTH-type_TetR-like_transc_reg"/>
</dbReference>
<dbReference type="InterPro" id="IPR009057">
    <property type="entry name" value="Homeodomain-like_sf"/>
</dbReference>
<keyword evidence="2 4" id="KW-0238">DNA-binding</keyword>
<dbReference type="Proteomes" id="UP000703720">
    <property type="component" value="Unassembled WGS sequence"/>
</dbReference>
<keyword evidence="1" id="KW-0805">Transcription regulation</keyword>
<dbReference type="InterPro" id="IPR001647">
    <property type="entry name" value="HTH_TetR"/>
</dbReference>
<evidence type="ECO:0000256" key="5">
    <source>
        <dbReference type="SAM" id="MobiDB-lite"/>
    </source>
</evidence>
<reference evidence="7 8" key="1">
    <citation type="submission" date="2021-03" db="EMBL/GenBank/DDBJ databases">
        <title>Sequencing the genomes of 1000 actinobacteria strains.</title>
        <authorList>
            <person name="Klenk H.-P."/>
        </authorList>
    </citation>
    <scope>NUCLEOTIDE SEQUENCE [LARGE SCALE GENOMIC DNA]</scope>
    <source>
        <strain evidence="7 8">DSM 13468</strain>
    </source>
</reference>
<evidence type="ECO:0000313" key="7">
    <source>
        <dbReference type="EMBL" id="MBP2377474.1"/>
    </source>
</evidence>
<comment type="caution">
    <text evidence="7">The sequence shown here is derived from an EMBL/GenBank/DDBJ whole genome shotgun (WGS) entry which is preliminary data.</text>
</comment>
<feature type="region of interest" description="Disordered" evidence="5">
    <location>
        <begin position="199"/>
        <end position="221"/>
    </location>
</feature>